<keyword evidence="2" id="KW-1003">Cell membrane</keyword>
<dbReference type="GO" id="GO:0006629">
    <property type="term" value="P:lipid metabolic process"/>
    <property type="evidence" value="ECO:0007669"/>
    <property type="project" value="UniProtKB-KW"/>
</dbReference>
<accession>A0A940PDM9</accession>
<keyword evidence="4 6" id="KW-1133">Transmembrane helix</keyword>
<comment type="function">
    <text evidence="6">Catalyzes the transfer of a lysyl group from L-lysyl-tRNA(Lys) to membrane-bound phosphatidylglycerol (PG), which produces lysylphosphatidylglycerol (LPG), a major component of the bacterial membrane with a positive net charge. LPG synthesis contributes to bacterial virulence as it is involved in the resistance mechanism against cationic antimicrobial peptides (CAMP) produces by the host's immune system (defensins, cathelicidins) and by the competing microorganisms.</text>
</comment>
<dbReference type="AlphaFoldDB" id="A0A940PDM9"/>
<evidence type="ECO:0000313" key="9">
    <source>
        <dbReference type="Proteomes" id="UP000674938"/>
    </source>
</evidence>
<feature type="transmembrane region" description="Helical" evidence="6">
    <location>
        <begin position="303"/>
        <end position="323"/>
    </location>
</feature>
<keyword evidence="9" id="KW-1185">Reference proteome</keyword>
<feature type="transmembrane region" description="Helical" evidence="6">
    <location>
        <begin position="127"/>
        <end position="147"/>
    </location>
</feature>
<keyword evidence="7" id="KW-0175">Coiled coil</keyword>
<dbReference type="PANTHER" id="PTHR39087">
    <property type="entry name" value="UPF0104 MEMBRANE PROTEIN MJ1595"/>
    <property type="match status" value="1"/>
</dbReference>
<dbReference type="InterPro" id="IPR022791">
    <property type="entry name" value="L-PG_synthase/AglD"/>
</dbReference>
<comment type="catalytic activity">
    <reaction evidence="6">
        <text>L-lysyl-tRNA(Lys) + a 1,2-diacyl-sn-glycero-3-phospho-(1'-sn-glycerol) = a 1,2-diacyl-sn-glycero-3-phospho-1'-(3'-O-L-lysyl)-sn-glycerol + tRNA(Lys)</text>
        <dbReference type="Rhea" id="RHEA:10668"/>
        <dbReference type="Rhea" id="RHEA-COMP:9696"/>
        <dbReference type="Rhea" id="RHEA-COMP:9697"/>
        <dbReference type="ChEBI" id="CHEBI:64716"/>
        <dbReference type="ChEBI" id="CHEBI:75792"/>
        <dbReference type="ChEBI" id="CHEBI:78442"/>
        <dbReference type="ChEBI" id="CHEBI:78529"/>
        <dbReference type="EC" id="2.3.2.3"/>
    </reaction>
</comment>
<evidence type="ECO:0000256" key="7">
    <source>
        <dbReference type="SAM" id="Coils"/>
    </source>
</evidence>
<dbReference type="RefSeq" id="WP_209532339.1">
    <property type="nucleotide sequence ID" value="NZ_JAEEGA010000022.1"/>
</dbReference>
<evidence type="ECO:0000256" key="2">
    <source>
        <dbReference type="ARBA" id="ARBA00022475"/>
    </source>
</evidence>
<comment type="caution">
    <text evidence="8">The sequence shown here is derived from an EMBL/GenBank/DDBJ whole genome shotgun (WGS) entry which is preliminary data.</text>
</comment>
<feature type="transmembrane region" description="Helical" evidence="6">
    <location>
        <begin position="226"/>
        <end position="248"/>
    </location>
</feature>
<sequence>MKKHSKGKLVLNFLLMSVIIVVILFIMKNSLGEIFHQIGRTKPSVLMGVTLLGLLFLCLEGYNYRQIVAPFDLKLSFSKGFFAFCYPAFYRVITFGAGTLVAEVMYFRQRGLTTSQSMGVTSIHMMLYKLGVISMSFAGLLLSFPVLLAKMSYMVPAVIIGLVVTSLVVFVLFLASANQRFHHWLMVLANRLFKSESAKKRIDSFNEQIESLRETVREIMTDRTNVIKLVGINVLKLIPWYVMPYVIFYDEHQLSLMLTMSLVAMASVVGGIIPSPAGIGSFDFIFVLLFSPLVGRVDAASGLLLYRFGTYVIPVLLGMFYVARNKEQELKEEIHELKESRT</sequence>
<feature type="transmembrane region" description="Helical" evidence="6">
    <location>
        <begin position="153"/>
        <end position="175"/>
    </location>
</feature>
<keyword evidence="5 6" id="KW-0472">Membrane</keyword>
<comment type="subcellular location">
    <subcellularLocation>
        <location evidence="1 6">Cell membrane</location>
        <topology evidence="1 6">Multi-pass membrane protein</topology>
    </subcellularLocation>
</comment>
<gene>
    <name evidence="6" type="primary">mprF</name>
    <name evidence="8" type="ORF">I6N95_24275</name>
</gene>
<keyword evidence="6" id="KW-0046">Antibiotic resistance</keyword>
<evidence type="ECO:0000256" key="6">
    <source>
        <dbReference type="RuleBase" id="RU363042"/>
    </source>
</evidence>
<organism evidence="8 9">
    <name type="scientific">Vagococcus allomyrinae</name>
    <dbReference type="NCBI Taxonomy" id="2794353"/>
    <lineage>
        <taxon>Bacteria</taxon>
        <taxon>Bacillati</taxon>
        <taxon>Bacillota</taxon>
        <taxon>Bacilli</taxon>
        <taxon>Lactobacillales</taxon>
        <taxon>Enterococcaceae</taxon>
        <taxon>Vagococcus</taxon>
    </lineage>
</organism>
<keyword evidence="6" id="KW-0443">Lipid metabolism</keyword>
<dbReference type="GO" id="GO:0046677">
    <property type="term" value="P:response to antibiotic"/>
    <property type="evidence" value="ECO:0007669"/>
    <property type="project" value="UniProtKB-KW"/>
</dbReference>
<dbReference type="Proteomes" id="UP000674938">
    <property type="component" value="Unassembled WGS sequence"/>
</dbReference>
<feature type="transmembrane region" description="Helical" evidence="6">
    <location>
        <begin position="12"/>
        <end position="31"/>
    </location>
</feature>
<evidence type="ECO:0000313" key="8">
    <source>
        <dbReference type="EMBL" id="MBP1044131.1"/>
    </source>
</evidence>
<name>A0A940PDM9_9ENTE</name>
<dbReference type="GO" id="GO:0005886">
    <property type="term" value="C:plasma membrane"/>
    <property type="evidence" value="ECO:0007669"/>
    <property type="project" value="UniProtKB-SubCell"/>
</dbReference>
<dbReference type="PANTHER" id="PTHR39087:SF2">
    <property type="entry name" value="UPF0104 MEMBRANE PROTEIN MJ1595"/>
    <property type="match status" value="1"/>
</dbReference>
<evidence type="ECO:0000256" key="4">
    <source>
        <dbReference type="ARBA" id="ARBA00022989"/>
    </source>
</evidence>
<proteinExistence type="inferred from homology"/>
<protein>
    <recommendedName>
        <fullName evidence="6">Phosphatidylglycerol lysyltransferase</fullName>
        <ecNumber evidence="6">2.3.2.3</ecNumber>
    </recommendedName>
    <alternativeName>
        <fullName evidence="6">Lysylphosphatidylglycerol synthase</fullName>
    </alternativeName>
</protein>
<comment type="similarity">
    <text evidence="6">Belongs to the LPG synthase family.</text>
</comment>
<keyword evidence="3 6" id="KW-0812">Transmembrane</keyword>
<evidence type="ECO:0000256" key="1">
    <source>
        <dbReference type="ARBA" id="ARBA00004651"/>
    </source>
</evidence>
<dbReference type="GO" id="GO:0050071">
    <property type="term" value="F:phosphatidylglycerol lysyltransferase activity"/>
    <property type="evidence" value="ECO:0007669"/>
    <property type="project" value="UniProtKB-EC"/>
</dbReference>
<evidence type="ECO:0000256" key="3">
    <source>
        <dbReference type="ARBA" id="ARBA00022692"/>
    </source>
</evidence>
<feature type="coiled-coil region" evidence="7">
    <location>
        <begin position="195"/>
        <end position="222"/>
    </location>
</feature>
<dbReference type="Pfam" id="PF03706">
    <property type="entry name" value="LPG_synthase_TM"/>
    <property type="match status" value="1"/>
</dbReference>
<evidence type="ECO:0000256" key="5">
    <source>
        <dbReference type="ARBA" id="ARBA00023136"/>
    </source>
</evidence>
<feature type="transmembrane region" description="Helical" evidence="6">
    <location>
        <begin position="88"/>
        <end position="107"/>
    </location>
</feature>
<dbReference type="EMBL" id="JAEEGA010000022">
    <property type="protein sequence ID" value="MBP1044131.1"/>
    <property type="molecule type" value="Genomic_DNA"/>
</dbReference>
<dbReference type="EC" id="2.3.2.3" evidence="6"/>
<keyword evidence="6" id="KW-0808">Transferase</keyword>
<feature type="transmembrane region" description="Helical" evidence="6">
    <location>
        <begin position="43"/>
        <end position="64"/>
    </location>
</feature>
<reference evidence="8" key="1">
    <citation type="submission" date="2020-12" db="EMBL/GenBank/DDBJ databases">
        <title>Vagococcus allomyrinae sp. nov. and Enterococcus lavae sp. nov., isolated from the larvae of Allomyrina dichotoma.</title>
        <authorList>
            <person name="Lee S.D."/>
        </authorList>
    </citation>
    <scope>NUCLEOTIDE SEQUENCE</scope>
    <source>
        <strain evidence="8">BWB3-3</strain>
    </source>
</reference>